<dbReference type="Gene3D" id="1.10.20.10">
    <property type="entry name" value="Histone, subunit A"/>
    <property type="match status" value="1"/>
</dbReference>
<name>A0A2T0AAT5_RHOTO</name>
<evidence type="ECO:0000313" key="8">
    <source>
        <dbReference type="Proteomes" id="UP000239560"/>
    </source>
</evidence>
<feature type="region of interest" description="Disordered" evidence="5">
    <location>
        <begin position="102"/>
        <end position="153"/>
    </location>
</feature>
<dbReference type="GO" id="GO:0005694">
    <property type="term" value="C:chromosome"/>
    <property type="evidence" value="ECO:0007669"/>
    <property type="project" value="UniProtKB-SubCell"/>
</dbReference>
<feature type="domain" description="CENP-T/Histone H4 histone fold" evidence="6">
    <location>
        <begin position="522"/>
        <end position="622"/>
    </location>
</feature>
<gene>
    <name evidence="7" type="ORF">AAT19DRAFT_14098</name>
</gene>
<evidence type="ECO:0000259" key="6">
    <source>
        <dbReference type="Pfam" id="PF15511"/>
    </source>
</evidence>
<dbReference type="SUPFAM" id="SSF47113">
    <property type="entry name" value="Histone-fold"/>
    <property type="match status" value="1"/>
</dbReference>
<evidence type="ECO:0000313" key="7">
    <source>
        <dbReference type="EMBL" id="PRQ75076.1"/>
    </source>
</evidence>
<protein>
    <submittedName>
        <fullName evidence="7">Proteophosphoglycan ppg4</fullName>
    </submittedName>
</protein>
<dbReference type="GO" id="GO:0005634">
    <property type="term" value="C:nucleus"/>
    <property type="evidence" value="ECO:0007669"/>
    <property type="project" value="UniProtKB-SubCell"/>
</dbReference>
<evidence type="ECO:0000256" key="3">
    <source>
        <dbReference type="ARBA" id="ARBA00022454"/>
    </source>
</evidence>
<dbReference type="InterPro" id="IPR009072">
    <property type="entry name" value="Histone-fold"/>
</dbReference>
<feature type="compositionally biased region" description="Basic and acidic residues" evidence="5">
    <location>
        <begin position="429"/>
        <end position="444"/>
    </location>
</feature>
<dbReference type="Pfam" id="PF15511">
    <property type="entry name" value="CENP-T_C"/>
    <property type="match status" value="1"/>
</dbReference>
<reference evidence="7 8" key="1">
    <citation type="journal article" date="2018" name="Elife">
        <title>Functional genomics of lipid metabolism in the oleaginous yeast Rhodosporidium toruloides.</title>
        <authorList>
            <person name="Coradetti S.T."/>
            <person name="Pinel D."/>
            <person name="Geiselman G."/>
            <person name="Ito M."/>
            <person name="Mondo S."/>
            <person name="Reilly M.C."/>
            <person name="Cheng Y.F."/>
            <person name="Bauer S."/>
            <person name="Grigoriev I."/>
            <person name="Gladden J.M."/>
            <person name="Simmons B.A."/>
            <person name="Brem R."/>
            <person name="Arkin A.P."/>
            <person name="Skerker J.M."/>
        </authorList>
    </citation>
    <scope>NUCLEOTIDE SEQUENCE [LARGE SCALE GENOMIC DNA]</scope>
    <source>
        <strain evidence="7 8">NBRC 0880</strain>
    </source>
</reference>
<comment type="subcellular location">
    <subcellularLocation>
        <location evidence="2">Chromosome</location>
    </subcellularLocation>
    <subcellularLocation>
        <location evidence="1">Nucleus</location>
    </subcellularLocation>
</comment>
<sequence length="649" mass="69863">MESFGLGLPGSLTPGSTRQASHSEYIRAISAADTPLRESTGSVINAADAYLTSNGRDTLVKTAGEDALQTPAKRRRSIRERTPKQVQAVLSERKKRFSMGVPRKELTPGGLLRALSRMPDLPPATPSEADSTTPAQTPETVVGSSGLRRGSYVPRHSSLAPVLEHLSPASSHARTLDNFPADFPADSADLPADTSLSSAASSTSSSAEVAETLLGAQRLSRSFSQLRRSVSIGSPAASEKSMSRRDSLASVASVEQARRASVQPEDLTRFLLRRRQLPVEGDKEAKHDEDDVGSGSLRESIGGIGRFSMGSELGGDLSFAALAADVEETASNPRLSLASGFGDVSSARLSLATTTHDEDDDIDFSTNADLSRVDKEDRNEFAGRFADVDDPLAGQEFGGGFDNYDETSMEQKESLNLEGEGGVDEEDLTDRIPWDLKGKGRAVEENDAEQGDGFDGVEAENDNAADEWFGAQGAGRFDSEQPLGLPTPPPFSPRAKNRKRPAPVAGSPKRKKQKRQRYTRSGEEVPDLPKSRQKALFQHFLGPGIKLDEAAVEALLDASQDFFAALMDDATASAKRSGRKAALKDVDLVEAMHCQRLLSTKTPLPSLARELGIDRELLAVLEGIDTRGSKQSTRRKKRKAEETSEEEDE</sequence>
<dbReference type="OrthoDB" id="2525357at2759"/>
<organism evidence="7 8">
    <name type="scientific">Rhodotorula toruloides</name>
    <name type="common">Yeast</name>
    <name type="synonym">Rhodosporidium toruloides</name>
    <dbReference type="NCBI Taxonomy" id="5286"/>
    <lineage>
        <taxon>Eukaryota</taxon>
        <taxon>Fungi</taxon>
        <taxon>Dikarya</taxon>
        <taxon>Basidiomycota</taxon>
        <taxon>Pucciniomycotina</taxon>
        <taxon>Microbotryomycetes</taxon>
        <taxon>Sporidiobolales</taxon>
        <taxon>Sporidiobolaceae</taxon>
        <taxon>Rhodotorula</taxon>
    </lineage>
</organism>
<dbReference type="InterPro" id="IPR035425">
    <property type="entry name" value="CENP-T/H4_C"/>
</dbReference>
<keyword evidence="3" id="KW-0158">Chromosome</keyword>
<feature type="compositionally biased region" description="Basic and acidic residues" evidence="5">
    <location>
        <begin position="520"/>
        <end position="530"/>
    </location>
</feature>
<dbReference type="EMBL" id="LCTV02000005">
    <property type="protein sequence ID" value="PRQ75076.1"/>
    <property type="molecule type" value="Genomic_DNA"/>
</dbReference>
<feature type="region of interest" description="Disordered" evidence="5">
    <location>
        <begin position="392"/>
        <end position="530"/>
    </location>
</feature>
<dbReference type="GO" id="GO:0046982">
    <property type="term" value="F:protein heterodimerization activity"/>
    <property type="evidence" value="ECO:0007669"/>
    <property type="project" value="InterPro"/>
</dbReference>
<dbReference type="AlphaFoldDB" id="A0A2T0AAT5"/>
<feature type="region of interest" description="Disordered" evidence="5">
    <location>
        <begin position="1"/>
        <end position="21"/>
    </location>
</feature>
<accession>A0A2T0AAT5</accession>
<proteinExistence type="predicted"/>
<keyword evidence="4" id="KW-0539">Nucleus</keyword>
<feature type="compositionally biased region" description="Acidic residues" evidence="5">
    <location>
        <begin position="445"/>
        <end position="465"/>
    </location>
</feature>
<feature type="compositionally biased region" description="Low complexity" evidence="5">
    <location>
        <begin position="1"/>
        <end position="17"/>
    </location>
</feature>
<feature type="compositionally biased region" description="Basic residues" evidence="5">
    <location>
        <begin position="508"/>
        <end position="518"/>
    </location>
</feature>
<evidence type="ECO:0000256" key="2">
    <source>
        <dbReference type="ARBA" id="ARBA00004286"/>
    </source>
</evidence>
<evidence type="ECO:0000256" key="1">
    <source>
        <dbReference type="ARBA" id="ARBA00004123"/>
    </source>
</evidence>
<feature type="region of interest" description="Disordered" evidence="5">
    <location>
        <begin position="627"/>
        <end position="649"/>
    </location>
</feature>
<comment type="caution">
    <text evidence="7">The sequence shown here is derived from an EMBL/GenBank/DDBJ whole genome shotgun (WGS) entry which is preliminary data.</text>
</comment>
<dbReference type="Proteomes" id="UP000239560">
    <property type="component" value="Unassembled WGS sequence"/>
</dbReference>
<evidence type="ECO:0000256" key="4">
    <source>
        <dbReference type="ARBA" id="ARBA00023242"/>
    </source>
</evidence>
<evidence type="ECO:0000256" key="5">
    <source>
        <dbReference type="SAM" id="MobiDB-lite"/>
    </source>
</evidence>
<feature type="compositionally biased region" description="Polar residues" evidence="5">
    <location>
        <begin position="128"/>
        <end position="143"/>
    </location>
</feature>